<evidence type="ECO:0000256" key="10">
    <source>
        <dbReference type="ARBA" id="ARBA00023012"/>
    </source>
</evidence>
<dbReference type="InterPro" id="IPR003594">
    <property type="entry name" value="HATPase_dom"/>
</dbReference>
<feature type="domain" description="Histidine kinase" evidence="13">
    <location>
        <begin position="318"/>
        <end position="544"/>
    </location>
</feature>
<gene>
    <name evidence="14" type="ORF">AHIS1636_31380</name>
</gene>
<evidence type="ECO:0000256" key="4">
    <source>
        <dbReference type="ARBA" id="ARBA00022679"/>
    </source>
</evidence>
<sequence length="558" mass="59726">MKHWSLASRILVSQLAFLILLTAAVATFLFLDARHQAYDRAGQRMTSVAVAIADSPFVLDAVQSADPTARLQPYTERIRRDAAVDFITIMSPDRTRFTHPDPAQIGAEYIGSVDEALAGRPQTEVFAGTLGPSIRAIVPIKDAAGQVKGMVASGVTVSNVSVAVAARLPFVILTALAVMAVSSLASWLLSRYLDRVTLGWGPAQLSRIFVFYDTVLHSVREGMLLVDTEGRLVLYNDQAARMLDLPVRSPGDPPADVAALQLPPALKQLLLQRRTVHDEVLVTDRHVLLVSQDPAATPRSGTRRPAEVSLDVPALGVVATLRDRTEVQSLAGELESMRTLRDALRAQTHEHSNRLHTIVSLIELGRHQDALDFASRDLQQSQQLTDDVVGAIDEPFISALLVGKAAQANERGIELHIAAGPGAGSGAPLPGRAGLDPEALVTIVGNLLDNAFDAVSACERKEVSIDFLTTEDRLWIQVHDSGPGLPDGERDDIFALGFSSKKGDGAQRGVGLSLVRLAVTRMGGELTVDNDEGALFTVSLPLGGPASSANGFRDPRHG</sequence>
<dbReference type="SMART" id="SM00387">
    <property type="entry name" value="HATPase_c"/>
    <property type="match status" value="1"/>
</dbReference>
<dbReference type="InterPro" id="IPR005467">
    <property type="entry name" value="His_kinase_dom"/>
</dbReference>
<keyword evidence="6" id="KW-0547">Nucleotide-binding</keyword>
<evidence type="ECO:0000256" key="9">
    <source>
        <dbReference type="ARBA" id="ARBA00022989"/>
    </source>
</evidence>
<dbReference type="SUPFAM" id="SSF55890">
    <property type="entry name" value="Sporulation response regulatory protein Spo0B"/>
    <property type="match status" value="1"/>
</dbReference>
<evidence type="ECO:0000256" key="1">
    <source>
        <dbReference type="ARBA" id="ARBA00004651"/>
    </source>
</evidence>
<evidence type="ECO:0000313" key="14">
    <source>
        <dbReference type="EMBL" id="GLB68696.1"/>
    </source>
</evidence>
<dbReference type="SUPFAM" id="SSF55874">
    <property type="entry name" value="ATPase domain of HSP90 chaperone/DNA topoisomerase II/histidine kinase"/>
    <property type="match status" value="1"/>
</dbReference>
<dbReference type="InterPro" id="IPR016120">
    <property type="entry name" value="Sig_transdc_His_kin_SpoOB"/>
</dbReference>
<organism evidence="14 15">
    <name type="scientific">Arthrobacter mangrovi</name>
    <dbReference type="NCBI Taxonomy" id="2966350"/>
    <lineage>
        <taxon>Bacteria</taxon>
        <taxon>Bacillati</taxon>
        <taxon>Actinomycetota</taxon>
        <taxon>Actinomycetes</taxon>
        <taxon>Micrococcales</taxon>
        <taxon>Micrococcaceae</taxon>
        <taxon>Arthrobacter</taxon>
    </lineage>
</organism>
<dbReference type="InterPro" id="IPR029151">
    <property type="entry name" value="Sensor-like_sf"/>
</dbReference>
<keyword evidence="15" id="KW-1185">Reference proteome</keyword>
<evidence type="ECO:0000256" key="2">
    <source>
        <dbReference type="ARBA" id="ARBA00022475"/>
    </source>
</evidence>
<keyword evidence="3" id="KW-0597">Phosphoprotein</keyword>
<dbReference type="RefSeq" id="WP_264796790.1">
    <property type="nucleotide sequence ID" value="NZ_BRVS01000021.1"/>
</dbReference>
<dbReference type="InterPro" id="IPR035965">
    <property type="entry name" value="PAS-like_dom_sf"/>
</dbReference>
<keyword evidence="2" id="KW-1003">Cell membrane</keyword>
<dbReference type="SUPFAM" id="SSF103190">
    <property type="entry name" value="Sensory domain-like"/>
    <property type="match status" value="1"/>
</dbReference>
<protein>
    <submittedName>
        <fullName evidence="14">Histidine kinase</fullName>
    </submittedName>
</protein>
<keyword evidence="7 14" id="KW-0418">Kinase</keyword>
<evidence type="ECO:0000256" key="12">
    <source>
        <dbReference type="SAM" id="Phobius"/>
    </source>
</evidence>
<dbReference type="EMBL" id="BRVS01000021">
    <property type="protein sequence ID" value="GLB68696.1"/>
    <property type="molecule type" value="Genomic_DNA"/>
</dbReference>
<dbReference type="Pfam" id="PF17203">
    <property type="entry name" value="sCache_3_2"/>
    <property type="match status" value="1"/>
</dbReference>
<proteinExistence type="predicted"/>
<reference evidence="14 15" key="1">
    <citation type="journal article" date="2023" name="Int. J. Syst. Evol. Microbiol.">
        <title>Arthrobacter mangrovi sp. nov., an actinobacterium isolated from the rhizosphere of a mangrove.</title>
        <authorList>
            <person name="Hamada M."/>
            <person name="Saitou S."/>
            <person name="Enomoto N."/>
            <person name="Nanri K."/>
            <person name="Hidaka K."/>
            <person name="Miura T."/>
            <person name="Tamura T."/>
        </authorList>
    </citation>
    <scope>NUCLEOTIDE SEQUENCE [LARGE SCALE GENOMIC DNA]</scope>
    <source>
        <strain evidence="14 15">NBRC 112813</strain>
    </source>
</reference>
<evidence type="ECO:0000256" key="3">
    <source>
        <dbReference type="ARBA" id="ARBA00022553"/>
    </source>
</evidence>
<dbReference type="InterPro" id="IPR036890">
    <property type="entry name" value="HATPase_C_sf"/>
</dbReference>
<accession>A0ABQ5MXK6</accession>
<evidence type="ECO:0000256" key="11">
    <source>
        <dbReference type="ARBA" id="ARBA00023136"/>
    </source>
</evidence>
<dbReference type="PROSITE" id="PS50109">
    <property type="entry name" value="HIS_KIN"/>
    <property type="match status" value="1"/>
</dbReference>
<feature type="transmembrane region" description="Helical" evidence="12">
    <location>
        <begin position="168"/>
        <end position="189"/>
    </location>
</feature>
<keyword evidence="10" id="KW-0902">Two-component regulatory system</keyword>
<evidence type="ECO:0000259" key="13">
    <source>
        <dbReference type="PROSITE" id="PS50109"/>
    </source>
</evidence>
<dbReference type="Proteomes" id="UP001209654">
    <property type="component" value="Unassembled WGS sequence"/>
</dbReference>
<keyword evidence="11 12" id="KW-0472">Membrane</keyword>
<keyword evidence="5 12" id="KW-0812">Transmembrane</keyword>
<evidence type="ECO:0000256" key="7">
    <source>
        <dbReference type="ARBA" id="ARBA00022777"/>
    </source>
</evidence>
<dbReference type="InterPro" id="IPR033463">
    <property type="entry name" value="sCache_3"/>
</dbReference>
<comment type="caution">
    <text evidence="14">The sequence shown here is derived from an EMBL/GenBank/DDBJ whole genome shotgun (WGS) entry which is preliminary data.</text>
</comment>
<dbReference type="Gene3D" id="3.30.565.10">
    <property type="entry name" value="Histidine kinase-like ATPase, C-terminal domain"/>
    <property type="match status" value="1"/>
</dbReference>
<dbReference type="Gene3D" id="3.30.450.20">
    <property type="entry name" value="PAS domain"/>
    <property type="match status" value="2"/>
</dbReference>
<evidence type="ECO:0000256" key="6">
    <source>
        <dbReference type="ARBA" id="ARBA00022741"/>
    </source>
</evidence>
<dbReference type="Pfam" id="PF02518">
    <property type="entry name" value="HATPase_c"/>
    <property type="match status" value="1"/>
</dbReference>
<name>A0ABQ5MXK6_9MICC</name>
<evidence type="ECO:0000256" key="5">
    <source>
        <dbReference type="ARBA" id="ARBA00022692"/>
    </source>
</evidence>
<keyword evidence="9 12" id="KW-1133">Transmembrane helix</keyword>
<dbReference type="SUPFAM" id="SSF55785">
    <property type="entry name" value="PYP-like sensor domain (PAS domain)"/>
    <property type="match status" value="1"/>
</dbReference>
<dbReference type="PANTHER" id="PTHR43547:SF10">
    <property type="entry name" value="SENSOR HISTIDINE KINASE DCUS"/>
    <property type="match status" value="1"/>
</dbReference>
<keyword evidence="8" id="KW-0067">ATP-binding</keyword>
<evidence type="ECO:0000313" key="15">
    <source>
        <dbReference type="Proteomes" id="UP001209654"/>
    </source>
</evidence>
<dbReference type="PANTHER" id="PTHR43547">
    <property type="entry name" value="TWO-COMPONENT HISTIDINE KINASE"/>
    <property type="match status" value="1"/>
</dbReference>
<comment type="subcellular location">
    <subcellularLocation>
        <location evidence="1">Cell membrane</location>
        <topology evidence="1">Multi-pass membrane protein</topology>
    </subcellularLocation>
</comment>
<dbReference type="GO" id="GO:0016301">
    <property type="term" value="F:kinase activity"/>
    <property type="evidence" value="ECO:0007669"/>
    <property type="project" value="UniProtKB-KW"/>
</dbReference>
<evidence type="ECO:0000256" key="8">
    <source>
        <dbReference type="ARBA" id="ARBA00022840"/>
    </source>
</evidence>
<keyword evidence="4" id="KW-0808">Transferase</keyword>